<feature type="region of interest" description="Disordered" evidence="1">
    <location>
        <begin position="59"/>
        <end position="129"/>
    </location>
</feature>
<name>A0A4D9DXD4_9SAUR</name>
<keyword evidence="2" id="KW-0812">Transmembrane</keyword>
<gene>
    <name evidence="2" type="ORF">DR999_PMT16958</name>
</gene>
<accession>A0A4D9DXD4</accession>
<keyword evidence="3" id="KW-1185">Reference proteome</keyword>
<evidence type="ECO:0000313" key="2">
    <source>
        <dbReference type="EMBL" id="TFK00892.1"/>
    </source>
</evidence>
<keyword evidence="2" id="KW-0472">Membrane</keyword>
<evidence type="ECO:0000313" key="3">
    <source>
        <dbReference type="Proteomes" id="UP000297703"/>
    </source>
</evidence>
<evidence type="ECO:0000256" key="1">
    <source>
        <dbReference type="SAM" id="MobiDB-lite"/>
    </source>
</evidence>
<reference evidence="2 3" key="2">
    <citation type="submission" date="2019-04" db="EMBL/GenBank/DDBJ databases">
        <title>The genome sequence of big-headed turtle.</title>
        <authorList>
            <person name="Gong S."/>
        </authorList>
    </citation>
    <scope>NUCLEOTIDE SEQUENCE [LARGE SCALE GENOMIC DNA]</scope>
    <source>
        <strain evidence="2">DO16091913</strain>
        <tissue evidence="2">Muscle</tissue>
    </source>
</reference>
<dbReference type="AlphaFoldDB" id="A0A4D9DXD4"/>
<dbReference type="EMBL" id="QXTE01000252">
    <property type="protein sequence ID" value="TFK00892.1"/>
    <property type="molecule type" value="Genomic_DNA"/>
</dbReference>
<dbReference type="Proteomes" id="UP000297703">
    <property type="component" value="Unassembled WGS sequence"/>
</dbReference>
<protein>
    <submittedName>
        <fullName evidence="2">Transmembrane protein 91</fullName>
    </submittedName>
</protein>
<organism evidence="2 3">
    <name type="scientific">Platysternon megacephalum</name>
    <name type="common">big-headed turtle</name>
    <dbReference type="NCBI Taxonomy" id="55544"/>
    <lineage>
        <taxon>Eukaryota</taxon>
        <taxon>Metazoa</taxon>
        <taxon>Chordata</taxon>
        <taxon>Craniata</taxon>
        <taxon>Vertebrata</taxon>
        <taxon>Euteleostomi</taxon>
        <taxon>Archelosauria</taxon>
        <taxon>Testudinata</taxon>
        <taxon>Testudines</taxon>
        <taxon>Cryptodira</taxon>
        <taxon>Durocryptodira</taxon>
        <taxon>Testudinoidea</taxon>
        <taxon>Platysternidae</taxon>
        <taxon>Platysternon</taxon>
    </lineage>
</organism>
<sequence length="129" mass="13224">MSPVESVGASSLGPLKTSLAQSGPGGGGTMAGQDRSDPMAFSLLPQGFRSQASLPLPTHHAYDLHPGSSPWQPRRRRVCEEGSSAVSGAGAGVSGFINPPPRVTQGGPRTGQNLPEEVLTPGRNESPVN</sequence>
<reference evidence="2 3" key="1">
    <citation type="submission" date="2019-04" db="EMBL/GenBank/DDBJ databases">
        <title>Draft genome of the big-headed turtle Platysternon megacephalum.</title>
        <authorList>
            <person name="Gong S."/>
        </authorList>
    </citation>
    <scope>NUCLEOTIDE SEQUENCE [LARGE SCALE GENOMIC DNA]</scope>
    <source>
        <strain evidence="2">DO16091913</strain>
        <tissue evidence="2">Muscle</tissue>
    </source>
</reference>
<proteinExistence type="predicted"/>
<feature type="region of interest" description="Disordered" evidence="1">
    <location>
        <begin position="1"/>
        <end position="41"/>
    </location>
</feature>
<comment type="caution">
    <text evidence="2">The sequence shown here is derived from an EMBL/GenBank/DDBJ whole genome shotgun (WGS) entry which is preliminary data.</text>
</comment>